<protein>
    <submittedName>
        <fullName evidence="1">Uncharacterized protein</fullName>
    </submittedName>
</protein>
<dbReference type="EMBL" id="PHWZ01000056">
    <property type="protein sequence ID" value="TEY77318.1"/>
    <property type="molecule type" value="Genomic_DNA"/>
</dbReference>
<accession>A0A4Y8DCW0</accession>
<comment type="caution">
    <text evidence="1">The sequence shown here is derived from an EMBL/GenBank/DDBJ whole genome shotgun (WGS) entry which is preliminary data.</text>
</comment>
<dbReference type="AlphaFoldDB" id="A0A4Y8DCW0"/>
<gene>
    <name evidence="1" type="ORF">BOTCAL_0056g00270</name>
</gene>
<sequence length="67" mass="7176">MGNPKTGADKDIVGGVLDAGYAIDGFFKNITASARIINGRCEICFCEKGPPADRSGTEIRKITRFVI</sequence>
<evidence type="ECO:0000313" key="2">
    <source>
        <dbReference type="Proteomes" id="UP000297299"/>
    </source>
</evidence>
<organism evidence="1 2">
    <name type="scientific">Botryotinia calthae</name>
    <dbReference type="NCBI Taxonomy" id="38488"/>
    <lineage>
        <taxon>Eukaryota</taxon>
        <taxon>Fungi</taxon>
        <taxon>Dikarya</taxon>
        <taxon>Ascomycota</taxon>
        <taxon>Pezizomycotina</taxon>
        <taxon>Leotiomycetes</taxon>
        <taxon>Helotiales</taxon>
        <taxon>Sclerotiniaceae</taxon>
        <taxon>Botryotinia</taxon>
    </lineage>
</organism>
<proteinExistence type="predicted"/>
<evidence type="ECO:0000313" key="1">
    <source>
        <dbReference type="EMBL" id="TEY77318.1"/>
    </source>
</evidence>
<reference evidence="1 2" key="1">
    <citation type="submission" date="2017-11" db="EMBL/GenBank/DDBJ databases">
        <title>Comparative genomics of Botrytis spp.</title>
        <authorList>
            <person name="Valero-Jimenez C.A."/>
            <person name="Tapia P."/>
            <person name="Veloso J."/>
            <person name="Silva-Moreno E."/>
            <person name="Staats M."/>
            <person name="Valdes J.H."/>
            <person name="Van Kan J.A.L."/>
        </authorList>
    </citation>
    <scope>NUCLEOTIDE SEQUENCE [LARGE SCALE GENOMIC DNA]</scope>
    <source>
        <strain evidence="1 2">MUCL2830</strain>
    </source>
</reference>
<keyword evidence="2" id="KW-1185">Reference proteome</keyword>
<dbReference type="Proteomes" id="UP000297299">
    <property type="component" value="Unassembled WGS sequence"/>
</dbReference>
<name>A0A4Y8DCW0_9HELO</name>